<keyword evidence="1" id="KW-0812">Transmembrane</keyword>
<dbReference type="SUPFAM" id="SSF53300">
    <property type="entry name" value="vWA-like"/>
    <property type="match status" value="1"/>
</dbReference>
<dbReference type="Proteomes" id="UP001257659">
    <property type="component" value="Unassembled WGS sequence"/>
</dbReference>
<dbReference type="InterPro" id="IPR036465">
    <property type="entry name" value="vWFA_dom_sf"/>
</dbReference>
<feature type="transmembrane region" description="Helical" evidence="1">
    <location>
        <begin position="650"/>
        <end position="667"/>
    </location>
</feature>
<name>A0ABU1K8W1_9FLAO</name>
<proteinExistence type="predicted"/>
<protein>
    <recommendedName>
        <fullName evidence="4">VWA domain-containing protein</fullName>
    </recommendedName>
</protein>
<sequence length="674" mass="77794">MTVETVLFICIAAILALGLSFVQYFKKQRDKRVKHWAFFSVLRFITYFSVLLLFINPEFSQTSFSVEKPTLVLAVDNSTSMIDLAEKNSIEQFVSAISENEEIQESFTVERYTFGQRISTNDSLSFMEKQSDLNEAFSTFQKLYLQKNAPTVFISDGNQTYGQDYLYSAKQYQQNILPVVVGDTTTYSDLKLAQVNVNRFAFLNNKFPVEIFVNYEGEASIDKKLKIEQNNRVVFSQNLNFSKENASQQITALLTASSVGVKTYSIEIESLTSEKNTANNTKKFAVEIIDEKTNVLILSSILHPDLGMFKKSIEHNQQRSASIKFISDEIAFEDYQLIILYQPDSKFKEAYQKIEKLGLNTLTVTGTKTDYNFLNNQQTYFSKEANTQTENYLSTYNSSYNAYQFEDIGFDDFPPLEDKFGELQFSTEYQTLLFQRINGFQTETPLLATIKNNTSKHGFLFGENSWQWRAKSFRDQGDFKSYDEFLGKLIQYLASNKRRDRLNLEFDSFYNPGESIIFKANYVDGNYEFDPRAKISIQIKNSESGEEQLFPFLLKNNHYEVDLSNLSAGEYKFTVTVAEENIKKSGSFTIVDFDVEKQFLTADFDKLSKIASDNVYFLDKENELITDLLNNKAYTPVQKSKIEKSPLIDWYYLLAIIVLSLSIEWFLRKYNGLI</sequence>
<feature type="transmembrane region" description="Helical" evidence="1">
    <location>
        <begin position="6"/>
        <end position="24"/>
    </location>
</feature>
<keyword evidence="3" id="KW-1185">Reference proteome</keyword>
<dbReference type="EMBL" id="JAVDQA010000004">
    <property type="protein sequence ID" value="MDR6301018.1"/>
    <property type="molecule type" value="Genomic_DNA"/>
</dbReference>
<dbReference type="RefSeq" id="WP_309727995.1">
    <property type="nucleotide sequence ID" value="NZ_JAVDQA010000004.1"/>
</dbReference>
<evidence type="ECO:0000256" key="1">
    <source>
        <dbReference type="SAM" id="Phobius"/>
    </source>
</evidence>
<keyword evidence="1" id="KW-1133">Transmembrane helix</keyword>
<reference evidence="2 3" key="1">
    <citation type="submission" date="2023-07" db="EMBL/GenBank/DDBJ databases">
        <title>Genomic Encyclopedia of Type Strains, Phase IV (KMG-IV): sequencing the most valuable type-strain genomes for metagenomic binning, comparative biology and taxonomic classification.</title>
        <authorList>
            <person name="Goeker M."/>
        </authorList>
    </citation>
    <scope>NUCLEOTIDE SEQUENCE [LARGE SCALE GENOMIC DNA]</scope>
    <source>
        <strain evidence="2 3">DSM 102814</strain>
    </source>
</reference>
<accession>A0ABU1K8W1</accession>
<gene>
    <name evidence="2" type="ORF">GGR31_001665</name>
</gene>
<evidence type="ECO:0008006" key="4">
    <source>
        <dbReference type="Google" id="ProtNLM"/>
    </source>
</evidence>
<keyword evidence="1" id="KW-0472">Membrane</keyword>
<dbReference type="PANTHER" id="PTHR37947:SF1">
    <property type="entry name" value="BLL2462 PROTEIN"/>
    <property type="match status" value="1"/>
</dbReference>
<comment type="caution">
    <text evidence="2">The sequence shown here is derived from an EMBL/GenBank/DDBJ whole genome shotgun (WGS) entry which is preliminary data.</text>
</comment>
<feature type="transmembrane region" description="Helical" evidence="1">
    <location>
        <begin position="36"/>
        <end position="55"/>
    </location>
</feature>
<evidence type="ECO:0000313" key="2">
    <source>
        <dbReference type="EMBL" id="MDR6301018.1"/>
    </source>
</evidence>
<organism evidence="2 3">
    <name type="scientific">Mesonia maritima</name>
    <dbReference type="NCBI Taxonomy" id="1793873"/>
    <lineage>
        <taxon>Bacteria</taxon>
        <taxon>Pseudomonadati</taxon>
        <taxon>Bacteroidota</taxon>
        <taxon>Flavobacteriia</taxon>
        <taxon>Flavobacteriales</taxon>
        <taxon>Flavobacteriaceae</taxon>
        <taxon>Mesonia</taxon>
    </lineage>
</organism>
<dbReference type="PANTHER" id="PTHR37947">
    <property type="entry name" value="BLL2462 PROTEIN"/>
    <property type="match status" value="1"/>
</dbReference>
<evidence type="ECO:0000313" key="3">
    <source>
        <dbReference type="Proteomes" id="UP001257659"/>
    </source>
</evidence>